<protein>
    <submittedName>
        <fullName evidence="1">Major tail protein</fullName>
    </submittedName>
</protein>
<name>A0A8S5P475_9CAUD</name>
<accession>A0A8S5P475</accession>
<proteinExistence type="predicted"/>
<sequence length="186" mass="20802">MRKEFTEYEVEEMNVKLENGDTYIETGCIGTSEETFNTKTISKKCKGIVTKQRTRHAGGGEVKITGHILYSAYCKMHGMENSDLKDGVMSYGSGTHPTMCVTLKVRDEDNILKLKAYPNAVVSTGPSRKIDATSEEVAEVEMTLALSNDEFGQCEYEKIIEDEKTEEAFITSWMTSFTHDLVKKAA</sequence>
<evidence type="ECO:0000313" key="1">
    <source>
        <dbReference type="EMBL" id="DAE01432.1"/>
    </source>
</evidence>
<reference evidence="1" key="1">
    <citation type="journal article" date="2021" name="Proc. Natl. Acad. Sci. U.S.A.">
        <title>A Catalog of Tens of Thousands of Viruses from Human Metagenomes Reveals Hidden Associations with Chronic Diseases.</title>
        <authorList>
            <person name="Tisza M.J."/>
            <person name="Buck C.B."/>
        </authorList>
    </citation>
    <scope>NUCLEOTIDE SEQUENCE</scope>
    <source>
        <strain evidence="1">CtQtc11</strain>
    </source>
</reference>
<organism evidence="1">
    <name type="scientific">Siphoviridae sp. ctQtc11</name>
    <dbReference type="NCBI Taxonomy" id="2825497"/>
    <lineage>
        <taxon>Viruses</taxon>
        <taxon>Duplodnaviria</taxon>
        <taxon>Heunggongvirae</taxon>
        <taxon>Uroviricota</taxon>
        <taxon>Caudoviricetes</taxon>
    </lineage>
</organism>
<dbReference type="EMBL" id="BK015325">
    <property type="protein sequence ID" value="DAE01432.1"/>
    <property type="molecule type" value="Genomic_DNA"/>
</dbReference>